<comment type="caution">
    <text evidence="2">The sequence shown here is derived from an EMBL/GenBank/DDBJ whole genome shotgun (WGS) entry which is preliminary data.</text>
</comment>
<accession>A0A0C2MY89</accession>
<dbReference type="EMBL" id="JWZT01003510">
    <property type="protein sequence ID" value="KII66587.1"/>
    <property type="molecule type" value="Genomic_DNA"/>
</dbReference>
<dbReference type="AlphaFoldDB" id="A0A0C2MY89"/>
<gene>
    <name evidence="2" type="ORF">RF11_03429</name>
</gene>
<protein>
    <submittedName>
        <fullName evidence="2">Uncharacterized protein</fullName>
    </submittedName>
</protein>
<organism evidence="2 3">
    <name type="scientific">Thelohanellus kitauei</name>
    <name type="common">Myxosporean</name>
    <dbReference type="NCBI Taxonomy" id="669202"/>
    <lineage>
        <taxon>Eukaryota</taxon>
        <taxon>Metazoa</taxon>
        <taxon>Cnidaria</taxon>
        <taxon>Myxozoa</taxon>
        <taxon>Myxosporea</taxon>
        <taxon>Bivalvulida</taxon>
        <taxon>Platysporina</taxon>
        <taxon>Myxobolidae</taxon>
        <taxon>Thelohanellus</taxon>
    </lineage>
</organism>
<keyword evidence="3" id="KW-1185">Reference proteome</keyword>
<feature type="region of interest" description="Disordered" evidence="1">
    <location>
        <begin position="75"/>
        <end position="112"/>
    </location>
</feature>
<sequence length="112" mass="12960">MQIVIYFSSDSTQVRLVKSIINDVLKTNAASASHNVEEIKIAFLKSQDVNWLPGNRFWEEYIECLSKNPRYIWENGEKKSKTGGKTSSSPDSEMIDTEPPKRKKVRRIKRKN</sequence>
<evidence type="ECO:0000256" key="1">
    <source>
        <dbReference type="SAM" id="MobiDB-lite"/>
    </source>
</evidence>
<evidence type="ECO:0000313" key="3">
    <source>
        <dbReference type="Proteomes" id="UP000031668"/>
    </source>
</evidence>
<reference evidence="2 3" key="1">
    <citation type="journal article" date="2014" name="Genome Biol. Evol.">
        <title>The genome of the myxosporean Thelohanellus kitauei shows adaptations to nutrient acquisition within its fish host.</title>
        <authorList>
            <person name="Yang Y."/>
            <person name="Xiong J."/>
            <person name="Zhou Z."/>
            <person name="Huo F."/>
            <person name="Miao W."/>
            <person name="Ran C."/>
            <person name="Liu Y."/>
            <person name="Zhang J."/>
            <person name="Feng J."/>
            <person name="Wang M."/>
            <person name="Wang M."/>
            <person name="Wang L."/>
            <person name="Yao B."/>
        </authorList>
    </citation>
    <scope>NUCLEOTIDE SEQUENCE [LARGE SCALE GENOMIC DNA]</scope>
    <source>
        <strain evidence="2">Wuqing</strain>
    </source>
</reference>
<evidence type="ECO:0000313" key="2">
    <source>
        <dbReference type="EMBL" id="KII66587.1"/>
    </source>
</evidence>
<dbReference type="Proteomes" id="UP000031668">
    <property type="component" value="Unassembled WGS sequence"/>
</dbReference>
<proteinExistence type="predicted"/>
<feature type="compositionally biased region" description="Basic residues" evidence="1">
    <location>
        <begin position="101"/>
        <end position="112"/>
    </location>
</feature>
<name>A0A0C2MY89_THEKT</name>